<dbReference type="InterPro" id="IPR025951">
    <property type="entry name" value="GXWXG_dom"/>
</dbReference>
<dbReference type="Proteomes" id="UP000068164">
    <property type="component" value="Unassembled WGS sequence"/>
</dbReference>
<feature type="domain" description="DUF4334" evidence="2">
    <location>
        <begin position="112"/>
        <end position="166"/>
    </location>
</feature>
<evidence type="ECO:0000313" key="4">
    <source>
        <dbReference type="Proteomes" id="UP000068164"/>
    </source>
</evidence>
<keyword evidence="4" id="KW-1185">Reference proteome</keyword>
<reference evidence="3 4" key="1">
    <citation type="submission" date="2015-11" db="EMBL/GenBank/DDBJ databases">
        <title>Draft Genome Sequence of the Strain BR 10423 (Rhizobium sp.) isolated from nodules of Mimosa pudica.</title>
        <authorList>
            <person name="Barauna A.C."/>
            <person name="Zilli J.E."/>
            <person name="Simoes-Araujo J.L."/>
            <person name="Reis V.M."/>
            <person name="James E.K."/>
            <person name="Reis F.B.Jr."/>
            <person name="Rouws L.F."/>
            <person name="Passos S.R."/>
            <person name="Gois S.R."/>
        </authorList>
    </citation>
    <scope>NUCLEOTIDE SEQUENCE [LARGE SCALE GENOMIC DNA]</scope>
    <source>
        <strain evidence="3 4">BR10423</strain>
    </source>
</reference>
<name>A0A109J416_9HYPH</name>
<sequence>MKERQTAAFEQFRSLPPVEPIEIVGLWQGRGIPAGHPLDGVLENLGWFGKRFRADMRADALLFGTRERRLIAIDPARIPVCLALRFHKLGRTGAARILFSYLRRGFQASGPVACLRIMRFAGAESAAMVYDEQPIVDYFRRVDERKIMGVMTIKGEDQIYFFELERTEELEKEQARTK</sequence>
<dbReference type="Pfam" id="PF14232">
    <property type="entry name" value="DUF4334"/>
    <property type="match status" value="1"/>
</dbReference>
<evidence type="ECO:0008006" key="5">
    <source>
        <dbReference type="Google" id="ProtNLM"/>
    </source>
</evidence>
<evidence type="ECO:0000313" key="3">
    <source>
        <dbReference type="EMBL" id="KWV41904.1"/>
    </source>
</evidence>
<accession>A0A109J416</accession>
<evidence type="ECO:0000259" key="2">
    <source>
        <dbReference type="Pfam" id="PF14232"/>
    </source>
</evidence>
<feature type="domain" description="GXWXG" evidence="1">
    <location>
        <begin position="12"/>
        <end position="66"/>
    </location>
</feature>
<dbReference type="RefSeq" id="WP_062375182.1">
    <property type="nucleotide sequence ID" value="NZ_LNCD01000138.1"/>
</dbReference>
<dbReference type="EMBL" id="LNCD01000138">
    <property type="protein sequence ID" value="KWV41904.1"/>
    <property type="molecule type" value="Genomic_DNA"/>
</dbReference>
<evidence type="ECO:0000259" key="1">
    <source>
        <dbReference type="Pfam" id="PF14231"/>
    </source>
</evidence>
<proteinExistence type="predicted"/>
<gene>
    <name evidence="3" type="ORF">AS026_22285</name>
</gene>
<comment type="caution">
    <text evidence="3">The sequence shown here is derived from an EMBL/GenBank/DDBJ whole genome shotgun (WGS) entry which is preliminary data.</text>
</comment>
<protein>
    <recommendedName>
        <fullName evidence="5">GXWXG protein</fullName>
    </recommendedName>
</protein>
<dbReference type="InterPro" id="IPR025568">
    <property type="entry name" value="DUF4334"/>
</dbReference>
<organism evidence="3 4">
    <name type="scientific">Rhizobium altiplani</name>
    <dbReference type="NCBI Taxonomy" id="1864509"/>
    <lineage>
        <taxon>Bacteria</taxon>
        <taxon>Pseudomonadati</taxon>
        <taxon>Pseudomonadota</taxon>
        <taxon>Alphaproteobacteria</taxon>
        <taxon>Hyphomicrobiales</taxon>
        <taxon>Rhizobiaceae</taxon>
        <taxon>Rhizobium/Agrobacterium group</taxon>
        <taxon>Rhizobium</taxon>
    </lineage>
</organism>
<dbReference type="AlphaFoldDB" id="A0A109J416"/>
<dbReference type="Gene3D" id="2.40.128.580">
    <property type="entry name" value="GXWXG domain"/>
    <property type="match status" value="1"/>
</dbReference>
<dbReference type="OrthoDB" id="8905397at2"/>
<dbReference type="Pfam" id="PF14231">
    <property type="entry name" value="GXWXG"/>
    <property type="match status" value="1"/>
</dbReference>